<organism evidence="3 4">
    <name type="scientific">Mucor circinelloides f. lusitanicus</name>
    <name type="common">Mucor racemosus var. lusitanicus</name>
    <dbReference type="NCBI Taxonomy" id="29924"/>
    <lineage>
        <taxon>Eukaryota</taxon>
        <taxon>Fungi</taxon>
        <taxon>Fungi incertae sedis</taxon>
        <taxon>Mucoromycota</taxon>
        <taxon>Mucoromycotina</taxon>
        <taxon>Mucoromycetes</taxon>
        <taxon>Mucorales</taxon>
        <taxon>Mucorineae</taxon>
        <taxon>Mucoraceae</taxon>
        <taxon>Mucor</taxon>
    </lineage>
</organism>
<evidence type="ECO:0000256" key="1">
    <source>
        <dbReference type="SAM" id="Phobius"/>
    </source>
</evidence>
<dbReference type="AlphaFoldDB" id="A0A8H4F1C5"/>
<feature type="transmembrane region" description="Helical" evidence="1">
    <location>
        <begin position="45"/>
        <end position="71"/>
    </location>
</feature>
<comment type="caution">
    <text evidence="3">The sequence shown here is derived from an EMBL/GenBank/DDBJ whole genome shotgun (WGS) entry which is preliminary data.</text>
</comment>
<keyword evidence="1" id="KW-0472">Membrane</keyword>
<sequence length="79" mass="8638">MMSLFVALLDAQMVNCLQKHLHTAVLLSVPLQCVEQLSATLLKVVILHCQCVMVYLATVPVITMSLFVALLDVPKGNCL</sequence>
<gene>
    <name evidence="3" type="ORF">FB192DRAFT_1377919</name>
</gene>
<evidence type="ECO:0000256" key="2">
    <source>
        <dbReference type="SAM" id="SignalP"/>
    </source>
</evidence>
<protein>
    <recommendedName>
        <fullName evidence="5">Secreted protein</fullName>
    </recommendedName>
</protein>
<feature type="chain" id="PRO_5034053472" description="Secreted protein" evidence="2">
    <location>
        <begin position="17"/>
        <end position="79"/>
    </location>
</feature>
<keyword evidence="1" id="KW-1133">Transmembrane helix</keyword>
<dbReference type="EMBL" id="JAAECE010000004">
    <property type="protein sequence ID" value="KAF1802411.1"/>
    <property type="molecule type" value="Genomic_DNA"/>
</dbReference>
<keyword evidence="1" id="KW-0812">Transmembrane</keyword>
<dbReference type="Proteomes" id="UP000469890">
    <property type="component" value="Unassembled WGS sequence"/>
</dbReference>
<reference evidence="3 4" key="1">
    <citation type="submission" date="2019-09" db="EMBL/GenBank/DDBJ databases">
        <authorList>
            <consortium name="DOE Joint Genome Institute"/>
            <person name="Mondo S.J."/>
            <person name="Navarro-Mendoza M.I."/>
            <person name="Perez-Arques C."/>
            <person name="Panchal S."/>
            <person name="Nicolas F.E."/>
            <person name="Ganguly P."/>
            <person name="Pangilinan J."/>
            <person name="Grigoriev I."/>
            <person name="Heitman J."/>
            <person name="Sanya K."/>
            <person name="Garre V."/>
        </authorList>
    </citation>
    <scope>NUCLEOTIDE SEQUENCE [LARGE SCALE GENOMIC DNA]</scope>
    <source>
        <strain evidence="3 4">MU402</strain>
    </source>
</reference>
<feature type="signal peptide" evidence="2">
    <location>
        <begin position="1"/>
        <end position="16"/>
    </location>
</feature>
<evidence type="ECO:0000313" key="3">
    <source>
        <dbReference type="EMBL" id="KAF1802411.1"/>
    </source>
</evidence>
<keyword evidence="2" id="KW-0732">Signal</keyword>
<proteinExistence type="predicted"/>
<accession>A0A8H4F1C5</accession>
<name>A0A8H4F1C5_MUCCL</name>
<evidence type="ECO:0000313" key="4">
    <source>
        <dbReference type="Proteomes" id="UP000469890"/>
    </source>
</evidence>
<evidence type="ECO:0008006" key="5">
    <source>
        <dbReference type="Google" id="ProtNLM"/>
    </source>
</evidence>